<dbReference type="PRINTS" id="PR00970">
    <property type="entry name" value="RIBTRNSFRASE"/>
</dbReference>
<dbReference type="EC" id="2.4.2.31" evidence="10"/>
<evidence type="ECO:0000256" key="1">
    <source>
        <dbReference type="ARBA" id="ARBA00009558"/>
    </source>
</evidence>
<evidence type="ECO:0000256" key="4">
    <source>
        <dbReference type="ARBA" id="ARBA00022695"/>
    </source>
</evidence>
<evidence type="ECO:0000256" key="8">
    <source>
        <dbReference type="ARBA" id="ARBA00023157"/>
    </source>
</evidence>
<protein>
    <recommendedName>
        <fullName evidence="10">NAD(P)(+)--arginine ADP-ribosyltransferase</fullName>
        <ecNumber evidence="10">2.4.2.31</ecNumber>
    </recommendedName>
    <alternativeName>
        <fullName evidence="10">Mono(ADP-ribosyl)transferase</fullName>
    </alternativeName>
</protein>
<dbReference type="Pfam" id="PF01129">
    <property type="entry name" value="ART"/>
    <property type="match status" value="1"/>
</dbReference>
<dbReference type="InterPro" id="IPR050999">
    <property type="entry name" value="ADP-ribosyltransferase_ARG"/>
</dbReference>
<feature type="signal peptide" evidence="10">
    <location>
        <begin position="1"/>
        <end position="16"/>
    </location>
</feature>
<feature type="compositionally biased region" description="Basic and acidic residues" evidence="11">
    <location>
        <begin position="289"/>
        <end position="298"/>
    </location>
</feature>
<name>A0A8C2IV20_CYPCA</name>
<evidence type="ECO:0000256" key="5">
    <source>
        <dbReference type="ARBA" id="ARBA00022729"/>
    </source>
</evidence>
<dbReference type="GO" id="GO:0106274">
    <property type="term" value="F:NAD+-protein-arginine ADP-ribosyltransferase activity"/>
    <property type="evidence" value="ECO:0007669"/>
    <property type="project" value="UniProtKB-EC"/>
</dbReference>
<keyword evidence="3 10" id="KW-0808">Transferase</keyword>
<accession>A0A8C2IV20</accession>
<feature type="region of interest" description="Disordered" evidence="11">
    <location>
        <begin position="275"/>
        <end position="299"/>
    </location>
</feature>
<dbReference type="InterPro" id="IPR000768">
    <property type="entry name" value="ART"/>
</dbReference>
<feature type="chain" id="PRO_5034333898" description="NAD(P)(+)--arginine ADP-ribosyltransferase" evidence="10">
    <location>
        <begin position="17"/>
        <end position="312"/>
    </location>
</feature>
<evidence type="ECO:0000256" key="11">
    <source>
        <dbReference type="SAM" id="MobiDB-lite"/>
    </source>
</evidence>
<dbReference type="GO" id="GO:0016779">
    <property type="term" value="F:nucleotidyltransferase activity"/>
    <property type="evidence" value="ECO:0007669"/>
    <property type="project" value="UniProtKB-KW"/>
</dbReference>
<evidence type="ECO:0000256" key="10">
    <source>
        <dbReference type="RuleBase" id="RU361228"/>
    </source>
</evidence>
<dbReference type="GO" id="GO:0003950">
    <property type="term" value="F:NAD+ poly-ADP-ribosyltransferase activity"/>
    <property type="evidence" value="ECO:0007669"/>
    <property type="project" value="TreeGrafter"/>
</dbReference>
<comment type="catalytic activity">
    <reaction evidence="9 10">
        <text>L-arginyl-[protein] + NAD(+) = N(omega)-(ADP-D-ribosyl)-L-arginyl-[protein] + nicotinamide + H(+)</text>
        <dbReference type="Rhea" id="RHEA:19149"/>
        <dbReference type="Rhea" id="RHEA-COMP:10532"/>
        <dbReference type="Rhea" id="RHEA-COMP:15087"/>
        <dbReference type="ChEBI" id="CHEBI:15378"/>
        <dbReference type="ChEBI" id="CHEBI:17154"/>
        <dbReference type="ChEBI" id="CHEBI:29965"/>
        <dbReference type="ChEBI" id="CHEBI:57540"/>
        <dbReference type="ChEBI" id="CHEBI:142554"/>
        <dbReference type="EC" id="2.4.2.31"/>
    </reaction>
</comment>
<keyword evidence="5 10" id="KW-0732">Signal</keyword>
<evidence type="ECO:0000256" key="6">
    <source>
        <dbReference type="ARBA" id="ARBA00022857"/>
    </source>
</evidence>
<comment type="similarity">
    <text evidence="1 10">Belongs to the Arg-specific ADP-ribosyltransferase family.</text>
</comment>
<dbReference type="PANTHER" id="PTHR10339:SF27">
    <property type="entry name" value="NAD(P)(+)--ARGININE ADP-RIBOSYLTRANSFERASE"/>
    <property type="match status" value="1"/>
</dbReference>
<dbReference type="PROSITE" id="PS51996">
    <property type="entry name" value="TR_MART"/>
    <property type="match status" value="1"/>
</dbReference>
<keyword evidence="6 10" id="KW-0521">NADP</keyword>
<dbReference type="FunFam" id="3.90.176.10:FF:000001">
    <property type="entry name" value="NAD(P)(+)--arginine ADP-ribosyltransferase"/>
    <property type="match status" value="1"/>
</dbReference>
<dbReference type="PANTHER" id="PTHR10339">
    <property type="entry name" value="ADP-RIBOSYLTRANSFERASE"/>
    <property type="match status" value="1"/>
</dbReference>
<keyword evidence="2 10" id="KW-0328">Glycosyltransferase</keyword>
<proteinExistence type="inferred from homology"/>
<organism evidence="12 13">
    <name type="scientific">Cyprinus carpio</name>
    <name type="common">Common carp</name>
    <dbReference type="NCBI Taxonomy" id="7962"/>
    <lineage>
        <taxon>Eukaryota</taxon>
        <taxon>Metazoa</taxon>
        <taxon>Chordata</taxon>
        <taxon>Craniata</taxon>
        <taxon>Vertebrata</taxon>
        <taxon>Euteleostomi</taxon>
        <taxon>Actinopterygii</taxon>
        <taxon>Neopterygii</taxon>
        <taxon>Teleostei</taxon>
        <taxon>Ostariophysi</taxon>
        <taxon>Cypriniformes</taxon>
        <taxon>Cyprinidae</taxon>
        <taxon>Cyprininae</taxon>
        <taxon>Cyprinus</taxon>
    </lineage>
</organism>
<reference evidence="12" key="1">
    <citation type="submission" date="2025-08" db="UniProtKB">
        <authorList>
            <consortium name="Ensembl"/>
        </authorList>
    </citation>
    <scope>IDENTIFICATION</scope>
</reference>
<keyword evidence="7 10" id="KW-0520">NAD</keyword>
<evidence type="ECO:0000256" key="9">
    <source>
        <dbReference type="ARBA" id="ARBA00047597"/>
    </source>
</evidence>
<keyword evidence="8" id="KW-1015">Disulfide bond</keyword>
<dbReference type="AlphaFoldDB" id="A0A8C2IV20"/>
<evidence type="ECO:0000256" key="3">
    <source>
        <dbReference type="ARBA" id="ARBA00022679"/>
    </source>
</evidence>
<dbReference type="Ensembl" id="ENSCCRT00020092332.1">
    <property type="protein sequence ID" value="ENSCCRP00020084386.1"/>
    <property type="gene ID" value="ENSCCRG00020038908.1"/>
</dbReference>
<dbReference type="SUPFAM" id="SSF56399">
    <property type="entry name" value="ADP-ribosylation"/>
    <property type="match status" value="1"/>
</dbReference>
<dbReference type="Gene3D" id="3.90.176.10">
    <property type="entry name" value="Toxin ADP-ribosyltransferase, Chain A, domain 1"/>
    <property type="match status" value="1"/>
</dbReference>
<dbReference type="Proteomes" id="UP000694701">
    <property type="component" value="Unplaced"/>
</dbReference>
<sequence>MLLIIEALVLVSAALGQVSLAAVEGQPFTLDMALNSVDDLYYGCKEKMAKQVKTKYLKKELNNSVVFKKVWKIGKKKVSRKFKIAIYAYTYTQIKTNLNIYVKFNNETRYGKQNYTVMKYKWYSLHFLLTKALHILKKKQNRCFDTFRGTNVTFENDVLNKEVRFGSFTSSSLDRNKAEEFGTVSCFEIHTCEGANITKYSMFPDEREVLIPPYEKFNVTAIRTGTDQKHRGCQTVFVLNSTGIRSDLNCALFNQGGSAKNRQLSAGSGRHWQQEVAATKTGRQLSLKTDNRRDERRRLPPAARQINNNINL</sequence>
<evidence type="ECO:0000256" key="2">
    <source>
        <dbReference type="ARBA" id="ARBA00022676"/>
    </source>
</evidence>
<evidence type="ECO:0000313" key="13">
    <source>
        <dbReference type="Proteomes" id="UP000694701"/>
    </source>
</evidence>
<evidence type="ECO:0000313" key="12">
    <source>
        <dbReference type="Ensembl" id="ENSCCRP00020084386.1"/>
    </source>
</evidence>
<keyword evidence="4" id="KW-0548">Nucleotidyltransferase</keyword>
<evidence type="ECO:0000256" key="7">
    <source>
        <dbReference type="ARBA" id="ARBA00023027"/>
    </source>
</evidence>